<comment type="caution">
    <text evidence="2">The sequence shown here is derived from an EMBL/GenBank/DDBJ whole genome shotgun (WGS) entry which is preliminary data.</text>
</comment>
<reference evidence="2 3" key="1">
    <citation type="submission" date="2021-02" db="EMBL/GenBank/DDBJ databases">
        <title>Plant Genome Project.</title>
        <authorList>
            <person name="Zhang R.-G."/>
        </authorList>
    </citation>
    <scope>NUCLEOTIDE SEQUENCE [LARGE SCALE GENOMIC DNA]</scope>
    <source>
        <tissue evidence="2">Leaves</tissue>
    </source>
</reference>
<accession>A0ABQ8IN90</accession>
<dbReference type="InterPro" id="IPR001932">
    <property type="entry name" value="PPM-type_phosphatase-like_dom"/>
</dbReference>
<dbReference type="Pfam" id="PF00481">
    <property type="entry name" value="PP2C"/>
    <property type="match status" value="1"/>
</dbReference>
<evidence type="ECO:0000259" key="1">
    <source>
        <dbReference type="PROSITE" id="PS51746"/>
    </source>
</evidence>
<dbReference type="PANTHER" id="PTHR13832:SF688">
    <property type="entry name" value="PROTEIN PHOSPHATASE 2C 32"/>
    <property type="match status" value="1"/>
</dbReference>
<dbReference type="Proteomes" id="UP000827721">
    <property type="component" value="Unassembled WGS sequence"/>
</dbReference>
<keyword evidence="3" id="KW-1185">Reference proteome</keyword>
<dbReference type="PROSITE" id="PS51746">
    <property type="entry name" value="PPM_2"/>
    <property type="match status" value="1"/>
</dbReference>
<sequence length="188" mass="21476">MLTGSILVAISFETSVLHNIPTQLFMYAYIYNICVCRCMLWEVRDGEKEIDVDLSNLICSVQPTCNEALLQMFRVDYVGTAPYVSCIPSLVHHRLSSSDRFLVLSSDGLYQYFSNEEVVAHVTWFMENVPEGDPAQYLIAELLFRAAKKNGMDFHELLDIPHGDRRKYHDDVSVMVVSLEGRIWRSSG</sequence>
<evidence type="ECO:0000313" key="3">
    <source>
        <dbReference type="Proteomes" id="UP000827721"/>
    </source>
</evidence>
<proteinExistence type="predicted"/>
<dbReference type="PANTHER" id="PTHR13832">
    <property type="entry name" value="PROTEIN PHOSPHATASE 2C"/>
    <property type="match status" value="1"/>
</dbReference>
<name>A0ABQ8IN90_9ROSI</name>
<dbReference type="SUPFAM" id="SSF81606">
    <property type="entry name" value="PP2C-like"/>
    <property type="match status" value="1"/>
</dbReference>
<evidence type="ECO:0000313" key="2">
    <source>
        <dbReference type="EMBL" id="KAH7578160.1"/>
    </source>
</evidence>
<organism evidence="2 3">
    <name type="scientific">Xanthoceras sorbifolium</name>
    <dbReference type="NCBI Taxonomy" id="99658"/>
    <lineage>
        <taxon>Eukaryota</taxon>
        <taxon>Viridiplantae</taxon>
        <taxon>Streptophyta</taxon>
        <taxon>Embryophyta</taxon>
        <taxon>Tracheophyta</taxon>
        <taxon>Spermatophyta</taxon>
        <taxon>Magnoliopsida</taxon>
        <taxon>eudicotyledons</taxon>
        <taxon>Gunneridae</taxon>
        <taxon>Pentapetalae</taxon>
        <taxon>rosids</taxon>
        <taxon>malvids</taxon>
        <taxon>Sapindales</taxon>
        <taxon>Sapindaceae</taxon>
        <taxon>Xanthoceroideae</taxon>
        <taxon>Xanthoceras</taxon>
    </lineage>
</organism>
<dbReference type="InterPro" id="IPR015655">
    <property type="entry name" value="PP2C"/>
</dbReference>
<gene>
    <name evidence="2" type="ORF">JRO89_XS01G0347400</name>
</gene>
<dbReference type="InterPro" id="IPR036457">
    <property type="entry name" value="PPM-type-like_dom_sf"/>
</dbReference>
<dbReference type="Gene3D" id="3.60.40.10">
    <property type="entry name" value="PPM-type phosphatase domain"/>
    <property type="match status" value="1"/>
</dbReference>
<protein>
    <recommendedName>
        <fullName evidence="1">PPM-type phosphatase domain-containing protein</fullName>
    </recommendedName>
</protein>
<feature type="domain" description="PPM-type phosphatase" evidence="1">
    <location>
        <begin position="1"/>
        <end position="179"/>
    </location>
</feature>
<dbReference type="EMBL" id="JAFEMO010000001">
    <property type="protein sequence ID" value="KAH7578160.1"/>
    <property type="molecule type" value="Genomic_DNA"/>
</dbReference>